<dbReference type="Gene3D" id="1.20.120.330">
    <property type="entry name" value="Nucleotidyltransferases domain 2"/>
    <property type="match status" value="1"/>
</dbReference>
<evidence type="ECO:0000313" key="1">
    <source>
        <dbReference type="EMBL" id="MCL7929574.1"/>
    </source>
</evidence>
<sequence>MSLREDSQEERLAFLARVVKKEANYLEITSVRVFGGVAPVSYEHVVEWVDDIEAAERLDAFVARFGRLQDTVGDKLLPQLLKFLGESLGPAADNLDKAEKFGWIDSADDWLLYRKLRNQMVHDYIEDLNVLADALDAGRTFTQSLIEMALRMAQEAENRLHEPHSSRS</sequence>
<keyword evidence="2" id="KW-1185">Reference proteome</keyword>
<reference evidence="1" key="1">
    <citation type="submission" date="2022-05" db="EMBL/GenBank/DDBJ databases">
        <title>Halomonas geminus sp. nov. and Halomonas llamarensis sp. nov. isolated from high-altitude salars of the Atacama Desert.</title>
        <authorList>
            <person name="Hintersatz C."/>
            <person name="Rojas L.A."/>
            <person name="Wei T.-S."/>
            <person name="Kutschke S."/>
            <person name="Lehmann F."/>
            <person name="Jain R."/>
            <person name="Pollmann K."/>
        </authorList>
    </citation>
    <scope>NUCLEOTIDE SEQUENCE</scope>
    <source>
        <strain evidence="1">ATCHA</strain>
    </source>
</reference>
<gene>
    <name evidence="1" type="ORF">M8006_06155</name>
</gene>
<comment type="caution">
    <text evidence="1">The sequence shown here is derived from an EMBL/GenBank/DDBJ whole genome shotgun (WGS) entry which is preliminary data.</text>
</comment>
<protein>
    <recommendedName>
        <fullName evidence="3">Nucleotidyltransferase</fullName>
    </recommendedName>
</protein>
<evidence type="ECO:0008006" key="3">
    <source>
        <dbReference type="Google" id="ProtNLM"/>
    </source>
</evidence>
<dbReference type="Proteomes" id="UP001165308">
    <property type="component" value="Unassembled WGS sequence"/>
</dbReference>
<dbReference type="EMBL" id="JAMJPJ010000006">
    <property type="protein sequence ID" value="MCL7929574.1"/>
    <property type="molecule type" value="Genomic_DNA"/>
</dbReference>
<evidence type="ECO:0000313" key="2">
    <source>
        <dbReference type="Proteomes" id="UP001165308"/>
    </source>
</evidence>
<dbReference type="RefSeq" id="WP_250080581.1">
    <property type="nucleotide sequence ID" value="NZ_JAMJPJ010000006.1"/>
</dbReference>
<organism evidence="1 2">
    <name type="scientific">Halomonas llamarensis</name>
    <dbReference type="NCBI Taxonomy" id="2945104"/>
    <lineage>
        <taxon>Bacteria</taxon>
        <taxon>Pseudomonadati</taxon>
        <taxon>Pseudomonadota</taxon>
        <taxon>Gammaproteobacteria</taxon>
        <taxon>Oceanospirillales</taxon>
        <taxon>Halomonadaceae</taxon>
        <taxon>Halomonas</taxon>
    </lineage>
</organism>
<accession>A0ABT0SP49</accession>
<dbReference type="SUPFAM" id="SSF81593">
    <property type="entry name" value="Nucleotidyltransferase substrate binding subunit/domain"/>
    <property type="match status" value="1"/>
</dbReference>
<name>A0ABT0SP49_9GAMM</name>
<proteinExistence type="predicted"/>